<keyword evidence="5" id="KW-0677">Repeat</keyword>
<feature type="compositionally biased region" description="Polar residues" evidence="13">
    <location>
        <begin position="548"/>
        <end position="560"/>
    </location>
</feature>
<feature type="domain" description="C2H2-type" evidence="14">
    <location>
        <begin position="355"/>
        <end position="382"/>
    </location>
</feature>
<dbReference type="PANTHER" id="PTHR45718">
    <property type="entry name" value="TRANSCRIPTIONAL ACTIVATOR CUBITUS INTERRUPTUS"/>
    <property type="match status" value="1"/>
</dbReference>
<keyword evidence="9" id="KW-0238">DNA-binding</keyword>
<evidence type="ECO:0000256" key="3">
    <source>
        <dbReference type="ARBA" id="ARBA00022716"/>
    </source>
</evidence>
<dbReference type="Pfam" id="PF00096">
    <property type="entry name" value="zf-C2H2"/>
    <property type="match status" value="3"/>
</dbReference>
<feature type="compositionally biased region" description="Polar residues" evidence="13">
    <location>
        <begin position="671"/>
        <end position="683"/>
    </location>
</feature>
<dbReference type="SUPFAM" id="SSF57667">
    <property type="entry name" value="beta-beta-alpha zinc fingers"/>
    <property type="match status" value="3"/>
</dbReference>
<feature type="compositionally biased region" description="Basic and acidic residues" evidence="13">
    <location>
        <begin position="287"/>
        <end position="308"/>
    </location>
</feature>
<feature type="compositionally biased region" description="Polar residues" evidence="13">
    <location>
        <begin position="140"/>
        <end position="150"/>
    </location>
</feature>
<dbReference type="InterPro" id="IPR036236">
    <property type="entry name" value="Znf_C2H2_sf"/>
</dbReference>
<evidence type="ECO:0000256" key="9">
    <source>
        <dbReference type="ARBA" id="ARBA00023125"/>
    </source>
</evidence>
<evidence type="ECO:0000256" key="8">
    <source>
        <dbReference type="ARBA" id="ARBA00023015"/>
    </source>
</evidence>
<dbReference type="GO" id="GO:0000981">
    <property type="term" value="F:DNA-binding transcription factor activity, RNA polymerase II-specific"/>
    <property type="evidence" value="ECO:0007669"/>
    <property type="project" value="TreeGrafter"/>
</dbReference>
<feature type="compositionally biased region" description="Polar residues" evidence="13">
    <location>
        <begin position="866"/>
        <end position="876"/>
    </location>
</feature>
<reference evidence="15" key="1">
    <citation type="journal article" date="2014" name="PLoS Negl. Trop. Dis.">
        <title>An updated insight into the Sialotranscriptome of Triatoma infestans: developmental stage and geographic variations.</title>
        <authorList>
            <person name="Schwarz A."/>
            <person name="Medrano-Mercado N."/>
            <person name="Schaub G.A."/>
            <person name="Struchiner C.J."/>
            <person name="Bargues M.D."/>
            <person name="Levy M.Z."/>
            <person name="Ribeiro J.M."/>
        </authorList>
    </citation>
    <scope>NUCLEOTIDE SEQUENCE</scope>
    <source>
        <strain evidence="15">Chile</strain>
        <tissue evidence="15">Salivary glands</tissue>
    </source>
</reference>
<comment type="subcellular location">
    <subcellularLocation>
        <location evidence="1">Nucleus</location>
    </subcellularLocation>
</comment>
<keyword evidence="3" id="KW-0709">Segmentation polarity protein</keyword>
<feature type="compositionally biased region" description="Polar residues" evidence="13">
    <location>
        <begin position="800"/>
        <end position="819"/>
    </location>
</feature>
<evidence type="ECO:0000256" key="6">
    <source>
        <dbReference type="ARBA" id="ARBA00022771"/>
    </source>
</evidence>
<dbReference type="GO" id="GO:0000122">
    <property type="term" value="P:negative regulation of transcription by RNA polymerase II"/>
    <property type="evidence" value="ECO:0007669"/>
    <property type="project" value="UniProtKB-ARBA"/>
</dbReference>
<feature type="domain" description="C2H2-type" evidence="14">
    <location>
        <begin position="413"/>
        <end position="443"/>
    </location>
</feature>
<keyword evidence="4" id="KW-0479">Metal-binding</keyword>
<feature type="domain" description="C2H2-type" evidence="14">
    <location>
        <begin position="383"/>
        <end position="412"/>
    </location>
</feature>
<dbReference type="GO" id="GO:0140297">
    <property type="term" value="F:DNA-binding transcription factor binding"/>
    <property type="evidence" value="ECO:0007669"/>
    <property type="project" value="UniProtKB-ARBA"/>
</dbReference>
<dbReference type="InterPro" id="IPR013087">
    <property type="entry name" value="Znf_C2H2_type"/>
</dbReference>
<feature type="non-terminal residue" evidence="15">
    <location>
        <position position="1"/>
    </location>
</feature>
<organism evidence="15">
    <name type="scientific">Triatoma infestans</name>
    <name type="common">Assassin bug</name>
    <dbReference type="NCBI Taxonomy" id="30076"/>
    <lineage>
        <taxon>Eukaryota</taxon>
        <taxon>Metazoa</taxon>
        <taxon>Ecdysozoa</taxon>
        <taxon>Arthropoda</taxon>
        <taxon>Hexapoda</taxon>
        <taxon>Insecta</taxon>
        <taxon>Pterygota</taxon>
        <taxon>Neoptera</taxon>
        <taxon>Paraneoptera</taxon>
        <taxon>Hemiptera</taxon>
        <taxon>Heteroptera</taxon>
        <taxon>Panheteroptera</taxon>
        <taxon>Cimicomorpha</taxon>
        <taxon>Reduviidae</taxon>
        <taxon>Triatominae</taxon>
        <taxon>Triatoma</taxon>
    </lineage>
</organism>
<feature type="region of interest" description="Disordered" evidence="13">
    <location>
        <begin position="719"/>
        <end position="742"/>
    </location>
</feature>
<evidence type="ECO:0000259" key="14">
    <source>
        <dbReference type="PROSITE" id="PS50157"/>
    </source>
</evidence>
<dbReference type="PROSITE" id="PS00028">
    <property type="entry name" value="ZINC_FINGER_C2H2_1"/>
    <property type="match status" value="4"/>
</dbReference>
<evidence type="ECO:0000256" key="4">
    <source>
        <dbReference type="ARBA" id="ARBA00022723"/>
    </source>
</evidence>
<feature type="region of interest" description="Disordered" evidence="13">
    <location>
        <begin position="988"/>
        <end position="1007"/>
    </location>
</feature>
<feature type="compositionally biased region" description="Polar residues" evidence="13">
    <location>
        <begin position="507"/>
        <end position="541"/>
    </location>
</feature>
<evidence type="ECO:0000256" key="5">
    <source>
        <dbReference type="ARBA" id="ARBA00022737"/>
    </source>
</evidence>
<feature type="compositionally biased region" description="Low complexity" evidence="13">
    <location>
        <begin position="688"/>
        <end position="697"/>
    </location>
</feature>
<dbReference type="SMART" id="SM00355">
    <property type="entry name" value="ZnF_C2H2"/>
    <property type="match status" value="5"/>
</dbReference>
<keyword evidence="11" id="KW-0539">Nucleus</keyword>
<keyword evidence="8" id="KW-0805">Transcription regulation</keyword>
<dbReference type="FunFam" id="3.30.160.60:FF:000036">
    <property type="entry name" value="GLI family zinc finger 3"/>
    <property type="match status" value="1"/>
</dbReference>
<evidence type="ECO:0000256" key="13">
    <source>
        <dbReference type="SAM" id="MobiDB-lite"/>
    </source>
</evidence>
<feature type="region of interest" description="Disordered" evidence="13">
    <location>
        <begin position="603"/>
        <end position="701"/>
    </location>
</feature>
<evidence type="ECO:0000256" key="11">
    <source>
        <dbReference type="ARBA" id="ARBA00023242"/>
    </source>
</evidence>
<keyword evidence="6 12" id="KW-0863">Zinc-finger</keyword>
<dbReference type="Gene3D" id="3.30.160.60">
    <property type="entry name" value="Classic Zinc Finger"/>
    <property type="match status" value="5"/>
</dbReference>
<evidence type="ECO:0000256" key="2">
    <source>
        <dbReference type="ARBA" id="ARBA00010831"/>
    </source>
</evidence>
<evidence type="ECO:0000313" key="15">
    <source>
        <dbReference type="EMBL" id="JAC14691.1"/>
    </source>
</evidence>
<evidence type="ECO:0000256" key="7">
    <source>
        <dbReference type="ARBA" id="ARBA00022833"/>
    </source>
</evidence>
<feature type="domain" description="C2H2-type" evidence="14">
    <location>
        <begin position="444"/>
        <end position="474"/>
    </location>
</feature>
<comment type="similarity">
    <text evidence="2">Belongs to the GLI C2H2-type zinc-finger protein family.</text>
</comment>
<feature type="region of interest" description="Disordered" evidence="13">
    <location>
        <begin position="57"/>
        <end position="76"/>
    </location>
</feature>
<feature type="compositionally biased region" description="Polar residues" evidence="13">
    <location>
        <begin position="831"/>
        <end position="858"/>
    </location>
</feature>
<proteinExistence type="evidence at transcript level"/>
<protein>
    <submittedName>
        <fullName evidence="15">Putative transcriptional activator cubitus interruptus</fullName>
    </submittedName>
</protein>
<dbReference type="PROSITE" id="PS50157">
    <property type="entry name" value="ZINC_FINGER_C2H2_2"/>
    <property type="match status" value="4"/>
</dbReference>
<sequence>DMPEKEVYPHLATAPAAGGLPLQFAGPFFHTPLPVDQRTHDGRYIWDPAAPRIIHPSSPTAFHHPHPLGPGGGDLNLLLSRGRLPPPPPPDYSTSPYRLNPYMELYSSLQHTSPTPPLHGLGLTGDYLASRGCTLGDLQQPPSTLTSSELPFSLDGSRLASPRPARQSRKRALSASPYSDLDLNSMIRFSPNSLVSIVNAASRSSSASGSYGHLSAGTLSPALSMHPGMGPHLQQLQAHLLRSGGLPTLLPPITPHPPPTAPFQQSPQEIKVEEPAEPKVVNNDNDASNKKNFKAEKTMTEEESRLMKSEPGDFVATDCHWKHCGLQFPTQRNLVNHINNDHINANKKSFVCQWEECSRDEKPFKAQYMLVVHMRRHTGEKPHKCTFEGCRKAYSRLENLKTHLRSHTGEKPYTCEYPGCSKAFSNASDRAKHQNRTHSNEKPYVCKAPGCTKRYTDPSSLRKHVKTVHGAEFYANKKHKGLGSGGDGGSEDGNGGVSPSRSDEPLSTKTASVSSPSIKSEETNSPGHQGSPLSVVPNSYTFCDEPISDSNLSTTPNQGLDDNWADDAQDMDLYDLPAALQAVVGLAPPPTVSRHHTMRLKIQNKPSPTLPPLPSVHGNKRGTSGGLTDLNKRITDLKMGTQTQTEVRRDSNSTVSTYYGSMKSDMESSRRSSQVSHRPSNGSLYDPISIGSSRRSSQLSTNLVVQPQHYIWEENVESRRMSEPCQTTSVTSPPPRPRSTLPPVASELAHHPNQEVVLDEVGEGELLESKLVLPDDMVMYLNQVAENSNHSSSGYIDNTMPGSPQNRLTTSTTVPTNGRITPRSLVCGRVTPQNRPVPAQSNPSLSPSMRTFQQNSPSPYHHPMAHTQQQRINQVQPSSHLMNDAQSNNYIGATPMSPSTISINNNNNNNNSSTVSPCCYQPAQQPMSSPAAAATAPVQHHNMLHVAQQARHCNCNNQQCQQHMQQQQQQIQPQCNNQVVQQTQYTTINNNNNNNSNNNNNNSQFNNGFQEVKDQDLQCGLFSQTSVNQMRQTAYERTLEYVEQCQNWAVTANPASCNMVINDMTSSLSSLMEENRYFQMIQ</sequence>
<dbReference type="Pfam" id="PF23561">
    <property type="entry name" value="zf-C2H2_15"/>
    <property type="match status" value="1"/>
</dbReference>
<dbReference type="PANTHER" id="PTHR45718:SF4">
    <property type="entry name" value="TRANSCRIPTIONAL ACTIVATOR CUBITUS INTERRUPTUS"/>
    <property type="match status" value="1"/>
</dbReference>
<dbReference type="GO" id="GO:0008270">
    <property type="term" value="F:zinc ion binding"/>
    <property type="evidence" value="ECO:0007669"/>
    <property type="project" value="UniProtKB-KW"/>
</dbReference>
<feature type="compositionally biased region" description="Gly residues" evidence="13">
    <location>
        <begin position="482"/>
        <end position="496"/>
    </location>
</feature>
<dbReference type="GO" id="GO:0007367">
    <property type="term" value="P:segment polarity determination"/>
    <property type="evidence" value="ECO:0007669"/>
    <property type="project" value="UniProtKB-KW"/>
</dbReference>
<keyword evidence="3" id="KW-0217">Developmental protein</keyword>
<accession>A0A023F100</accession>
<dbReference type="FunFam" id="3.30.160.60:FF:000019">
    <property type="entry name" value="GLI family zinc finger 3"/>
    <property type="match status" value="1"/>
</dbReference>
<dbReference type="FunFam" id="3.30.160.60:FF:000031">
    <property type="entry name" value="GLI family zinc finger 3"/>
    <property type="match status" value="1"/>
</dbReference>
<dbReference type="InterPro" id="IPR043359">
    <property type="entry name" value="GLI-like"/>
</dbReference>
<feature type="region of interest" description="Disordered" evidence="13">
    <location>
        <begin position="477"/>
        <end position="560"/>
    </location>
</feature>
<dbReference type="GO" id="GO:0005634">
    <property type="term" value="C:nucleus"/>
    <property type="evidence" value="ECO:0007669"/>
    <property type="project" value="UniProtKB-SubCell"/>
</dbReference>
<dbReference type="EMBL" id="GBBI01004021">
    <property type="protein sequence ID" value="JAC14691.1"/>
    <property type="molecule type" value="mRNA"/>
</dbReference>
<evidence type="ECO:0000256" key="12">
    <source>
        <dbReference type="PROSITE-ProRule" id="PRU00042"/>
    </source>
</evidence>
<dbReference type="AlphaFoldDB" id="A0A023F100"/>
<evidence type="ECO:0000256" key="10">
    <source>
        <dbReference type="ARBA" id="ARBA00023163"/>
    </source>
</evidence>
<dbReference type="FunFam" id="3.30.160.60:FF:000048">
    <property type="entry name" value="GLI family zinc finger 3"/>
    <property type="match status" value="1"/>
</dbReference>
<feature type="region of interest" description="Disordered" evidence="13">
    <location>
        <begin position="800"/>
        <end position="876"/>
    </location>
</feature>
<keyword evidence="10" id="KW-0804">Transcription</keyword>
<name>A0A023F100_TRIIF</name>
<feature type="region of interest" description="Disordered" evidence="13">
    <location>
        <begin position="138"/>
        <end position="176"/>
    </location>
</feature>
<dbReference type="InterPro" id="IPR056436">
    <property type="entry name" value="Znf-C2H2_ZIC1-5/GLI1-3-like"/>
</dbReference>
<evidence type="ECO:0000256" key="1">
    <source>
        <dbReference type="ARBA" id="ARBA00004123"/>
    </source>
</evidence>
<keyword evidence="7" id="KW-0862">Zinc</keyword>
<feature type="region of interest" description="Disordered" evidence="13">
    <location>
        <begin position="279"/>
        <end position="308"/>
    </location>
</feature>
<dbReference type="GO" id="GO:0000978">
    <property type="term" value="F:RNA polymerase II cis-regulatory region sequence-specific DNA binding"/>
    <property type="evidence" value="ECO:0007669"/>
    <property type="project" value="TreeGrafter"/>
</dbReference>